<dbReference type="RefSeq" id="WP_073614295.1">
    <property type="nucleotide sequence ID" value="NZ_FRFE01000014.1"/>
</dbReference>
<dbReference type="PROSITE" id="PS50977">
    <property type="entry name" value="HTH_TETR_2"/>
    <property type="match status" value="1"/>
</dbReference>
<keyword evidence="5" id="KW-1185">Reference proteome</keyword>
<reference evidence="4 5" key="1">
    <citation type="submission" date="2016-12" db="EMBL/GenBank/DDBJ databases">
        <authorList>
            <person name="Song W.-J."/>
            <person name="Kurnit D.M."/>
        </authorList>
    </citation>
    <scope>NUCLEOTIDE SEQUENCE [LARGE SCALE GENOMIC DNA]</scope>
    <source>
        <strain evidence="4 5">DSM 18488</strain>
    </source>
</reference>
<dbReference type="InterPro" id="IPR009057">
    <property type="entry name" value="Homeodomain-like_sf"/>
</dbReference>
<evidence type="ECO:0000259" key="3">
    <source>
        <dbReference type="PROSITE" id="PS50977"/>
    </source>
</evidence>
<keyword evidence="1 2" id="KW-0238">DNA-binding</keyword>
<dbReference type="PRINTS" id="PR00455">
    <property type="entry name" value="HTHTETR"/>
</dbReference>
<dbReference type="Gene3D" id="1.10.10.60">
    <property type="entry name" value="Homeodomain-like"/>
    <property type="match status" value="1"/>
</dbReference>
<dbReference type="GO" id="GO:0003677">
    <property type="term" value="F:DNA binding"/>
    <property type="evidence" value="ECO:0007669"/>
    <property type="project" value="UniProtKB-UniRule"/>
</dbReference>
<dbReference type="Gene3D" id="1.10.357.10">
    <property type="entry name" value="Tetracycline Repressor, domain 2"/>
    <property type="match status" value="1"/>
</dbReference>
<gene>
    <name evidence="4" type="ORF">SAMN02745220_02954</name>
</gene>
<dbReference type="OrthoDB" id="5523834at2"/>
<name>A0A1M7YAL1_9BACT</name>
<dbReference type="AlphaFoldDB" id="A0A1M7YAL1"/>
<sequence>MRTKENEVKEVATQIKNQDLVKERRRQIVDAAVKLFIKHGYHKTTTRLLAKATGLSIGTMYDYISTKEDVLYLVCVAIHAEVEEGVKEALARPLKGKDALAEVIREYFLVCDRMSDHVLLMYQVTHFLSPKWQQKVLEAEIGITDLFISAMHQIKKTGTLPELEDDTISLIGHNISVIGHTWAFRRWYFAKHFTIEKYIEQQTDFIMSFLAKKKASVHN</sequence>
<evidence type="ECO:0000313" key="4">
    <source>
        <dbReference type="EMBL" id="SHO49631.1"/>
    </source>
</evidence>
<feature type="domain" description="HTH tetR-type" evidence="3">
    <location>
        <begin position="22"/>
        <end position="82"/>
    </location>
</feature>
<dbReference type="PANTHER" id="PTHR43479">
    <property type="entry name" value="ACREF/ENVCD OPERON REPRESSOR-RELATED"/>
    <property type="match status" value="1"/>
</dbReference>
<protein>
    <submittedName>
        <fullName evidence="4">Transcriptional regulator, TetR family</fullName>
    </submittedName>
</protein>
<organism evidence="4 5">
    <name type="scientific">Desulfopila aestuarii DSM 18488</name>
    <dbReference type="NCBI Taxonomy" id="1121416"/>
    <lineage>
        <taxon>Bacteria</taxon>
        <taxon>Pseudomonadati</taxon>
        <taxon>Thermodesulfobacteriota</taxon>
        <taxon>Desulfobulbia</taxon>
        <taxon>Desulfobulbales</taxon>
        <taxon>Desulfocapsaceae</taxon>
        <taxon>Desulfopila</taxon>
    </lineage>
</organism>
<dbReference type="PANTHER" id="PTHR43479:SF11">
    <property type="entry name" value="ACREF_ENVCD OPERON REPRESSOR-RELATED"/>
    <property type="match status" value="1"/>
</dbReference>
<dbReference type="InterPro" id="IPR050624">
    <property type="entry name" value="HTH-type_Tx_Regulator"/>
</dbReference>
<proteinExistence type="predicted"/>
<evidence type="ECO:0000256" key="1">
    <source>
        <dbReference type="ARBA" id="ARBA00023125"/>
    </source>
</evidence>
<dbReference type="SUPFAM" id="SSF46689">
    <property type="entry name" value="Homeodomain-like"/>
    <property type="match status" value="1"/>
</dbReference>
<dbReference type="STRING" id="1121416.SAMN02745220_02954"/>
<feature type="DNA-binding region" description="H-T-H motif" evidence="2">
    <location>
        <begin position="45"/>
        <end position="64"/>
    </location>
</feature>
<dbReference type="Pfam" id="PF00440">
    <property type="entry name" value="TetR_N"/>
    <property type="match status" value="1"/>
</dbReference>
<dbReference type="EMBL" id="FRFE01000014">
    <property type="protein sequence ID" value="SHO49631.1"/>
    <property type="molecule type" value="Genomic_DNA"/>
</dbReference>
<evidence type="ECO:0000313" key="5">
    <source>
        <dbReference type="Proteomes" id="UP000184603"/>
    </source>
</evidence>
<accession>A0A1M7YAL1</accession>
<dbReference type="Proteomes" id="UP000184603">
    <property type="component" value="Unassembled WGS sequence"/>
</dbReference>
<evidence type="ECO:0000256" key="2">
    <source>
        <dbReference type="PROSITE-ProRule" id="PRU00335"/>
    </source>
</evidence>
<dbReference type="InterPro" id="IPR001647">
    <property type="entry name" value="HTH_TetR"/>
</dbReference>